<dbReference type="PANTHER" id="PTHR31394:SF1">
    <property type="entry name" value="TRANSMEMBRANE PROTEIN 199"/>
    <property type="match status" value="1"/>
</dbReference>
<name>A0A0C9RVP1_9HYME</name>
<evidence type="ECO:0000256" key="5">
    <source>
        <dbReference type="ARBA" id="ARBA00023136"/>
    </source>
</evidence>
<evidence type="ECO:0000256" key="2">
    <source>
        <dbReference type="ARBA" id="ARBA00022692"/>
    </source>
</evidence>
<proteinExistence type="predicted"/>
<comment type="subcellular location">
    <subcellularLocation>
        <location evidence="1">Endoplasmic reticulum membrane</location>
        <topology evidence="1">Multi-pass membrane protein</topology>
    </subcellularLocation>
</comment>
<evidence type="ECO:0000256" key="3">
    <source>
        <dbReference type="ARBA" id="ARBA00022824"/>
    </source>
</evidence>
<evidence type="ECO:0000313" key="8">
    <source>
        <dbReference type="EMBL" id="JAG82799.1"/>
    </source>
</evidence>
<dbReference type="Pfam" id="PF11712">
    <property type="entry name" value="Vma12"/>
    <property type="match status" value="1"/>
</dbReference>
<dbReference type="InterPro" id="IPR021013">
    <property type="entry name" value="ATPase_Vma12"/>
</dbReference>
<sequence>MPVEQIEDPSVKIRPPSKLIQFIRKNVNVKEAPESLRAVKKSHKPEALLKIKDIKWLNEFLIEYRKKTDTKVYIHELLEGADVILPEPKVTPRNPVLEARIQKLTAQQSAREYEAMTKGVDPIRKYYPEDTISYQMKEINKQLIAVAQFVFSVIAAFAFGFIGLELIVGSLDFGFRLLLGIICGLIVALAEIYFLAKKLNEDCWEPPPPRVFTKSHQE</sequence>
<evidence type="ECO:0000256" key="1">
    <source>
        <dbReference type="ARBA" id="ARBA00004477"/>
    </source>
</evidence>
<keyword evidence="3" id="KW-0256">Endoplasmic reticulum</keyword>
<evidence type="ECO:0000256" key="4">
    <source>
        <dbReference type="ARBA" id="ARBA00022989"/>
    </source>
</evidence>
<evidence type="ECO:0000256" key="6">
    <source>
        <dbReference type="SAM" id="Phobius"/>
    </source>
</evidence>
<evidence type="ECO:0000313" key="7">
    <source>
        <dbReference type="EMBL" id="JAG82797.1"/>
    </source>
</evidence>
<dbReference type="GO" id="GO:0070072">
    <property type="term" value="P:vacuolar proton-transporting V-type ATPase complex assembly"/>
    <property type="evidence" value="ECO:0007669"/>
    <property type="project" value="InterPro"/>
</dbReference>
<keyword evidence="4 6" id="KW-1133">Transmembrane helix</keyword>
<keyword evidence="2 6" id="KW-0812">Transmembrane</keyword>
<dbReference type="AlphaFoldDB" id="A0A0C9RVP1"/>
<reference evidence="7" key="1">
    <citation type="submission" date="2015-01" db="EMBL/GenBank/DDBJ databases">
        <title>Transcriptome Assembly of Fopius arisanus.</title>
        <authorList>
            <person name="Geib S."/>
        </authorList>
    </citation>
    <scope>NUCLEOTIDE SEQUENCE</scope>
</reference>
<gene>
    <name evidence="7" type="primary">TMEM199_1</name>
    <name evidence="8" type="synonym">TMEM199_2</name>
    <name evidence="7" type="ORF">g.22497</name>
    <name evidence="8" type="ORF">g.22500</name>
</gene>
<protein>
    <submittedName>
        <fullName evidence="7">TMEM199_1 protein</fullName>
    </submittedName>
    <submittedName>
        <fullName evidence="8">TMEM199_2 protein</fullName>
    </submittedName>
</protein>
<feature type="transmembrane region" description="Helical" evidence="6">
    <location>
        <begin position="143"/>
        <end position="167"/>
    </location>
</feature>
<dbReference type="PANTHER" id="PTHR31394">
    <property type="entry name" value="TRANSMEMBRANE PROTEIN 199"/>
    <property type="match status" value="1"/>
</dbReference>
<dbReference type="GO" id="GO:0005789">
    <property type="term" value="C:endoplasmic reticulum membrane"/>
    <property type="evidence" value="ECO:0007669"/>
    <property type="project" value="UniProtKB-SubCell"/>
</dbReference>
<dbReference type="EMBL" id="GBYB01013032">
    <property type="protein sequence ID" value="JAG82799.1"/>
    <property type="molecule type" value="Transcribed_RNA"/>
</dbReference>
<accession>A0A0C9RVP1</accession>
<organism evidence="7">
    <name type="scientific">Fopius arisanus</name>
    <dbReference type="NCBI Taxonomy" id="64838"/>
    <lineage>
        <taxon>Eukaryota</taxon>
        <taxon>Metazoa</taxon>
        <taxon>Ecdysozoa</taxon>
        <taxon>Arthropoda</taxon>
        <taxon>Hexapoda</taxon>
        <taxon>Insecta</taxon>
        <taxon>Pterygota</taxon>
        <taxon>Neoptera</taxon>
        <taxon>Endopterygota</taxon>
        <taxon>Hymenoptera</taxon>
        <taxon>Apocrita</taxon>
        <taxon>Ichneumonoidea</taxon>
        <taxon>Braconidae</taxon>
        <taxon>Opiinae</taxon>
        <taxon>Fopius</taxon>
    </lineage>
</organism>
<feature type="transmembrane region" description="Helical" evidence="6">
    <location>
        <begin position="173"/>
        <end position="196"/>
    </location>
</feature>
<keyword evidence="5 6" id="KW-0472">Membrane</keyword>
<dbReference type="EMBL" id="GBYB01013030">
    <property type="protein sequence ID" value="JAG82797.1"/>
    <property type="molecule type" value="Transcribed_RNA"/>
</dbReference>